<evidence type="ECO:0000256" key="1">
    <source>
        <dbReference type="ARBA" id="ARBA00022741"/>
    </source>
</evidence>
<comment type="similarity">
    <text evidence="4">Belongs to the SIMIBI class G3E GTPase family. ZNG1 subfamily.</text>
</comment>
<gene>
    <name evidence="7" type="ORF">BH747_10155</name>
</gene>
<dbReference type="PANTHER" id="PTHR13748">
    <property type="entry name" value="COBW-RELATED"/>
    <property type="match status" value="1"/>
</dbReference>
<dbReference type="InterPro" id="IPR027417">
    <property type="entry name" value="P-loop_NTPase"/>
</dbReference>
<dbReference type="SMART" id="SM00833">
    <property type="entry name" value="CobW_C"/>
    <property type="match status" value="1"/>
</dbReference>
<proteinExistence type="inferred from homology"/>
<dbReference type="CDD" id="cd03112">
    <property type="entry name" value="CobW-like"/>
    <property type="match status" value="1"/>
</dbReference>
<evidence type="ECO:0000256" key="5">
    <source>
        <dbReference type="ARBA" id="ARBA00049117"/>
    </source>
</evidence>
<sequence>MGIPITIVSGFLGSGKTTLINQALETAEIPEKEIFIIENEFGETGMDHELLLHTKEQVLQLNNGCMCCSLRGDLIAALTDIETLTQKWGLPLSQIIIETTGIADPQPIIQTILTTPTLKNRFYIDSLLTVVDINNVFNYQNEPVSMKQMMLADRLFLSVKDEGQELDVSKVLKQVGLINPLADQLFFSHTSPIEAKSFFKLNKFQSPITMGETDVGHLELTINEEQETEHAHSREHHAMHSHHSHGFEAISLTTEVYLREELLLRWLDWLTDTHQERLYRFKGIIGIQGHELMIAMQGVNQQVTFSLTPLPCTTTKIILIGKQLDKTAIQKSFDHLCNAYD</sequence>
<dbReference type="OrthoDB" id="9808822at2"/>
<dbReference type="Proteomes" id="UP000192477">
    <property type="component" value="Unassembled WGS sequence"/>
</dbReference>
<accession>A0A1V8Y9M4</accession>
<dbReference type="InterPro" id="IPR036627">
    <property type="entry name" value="CobW-likC_sf"/>
</dbReference>
<dbReference type="InterPro" id="IPR011629">
    <property type="entry name" value="CobW-like_C"/>
</dbReference>
<evidence type="ECO:0000256" key="2">
    <source>
        <dbReference type="ARBA" id="ARBA00022801"/>
    </source>
</evidence>
<dbReference type="STRING" id="112904.BH747_10155"/>
<dbReference type="Pfam" id="PF07683">
    <property type="entry name" value="CobW_C"/>
    <property type="match status" value="1"/>
</dbReference>
<dbReference type="SUPFAM" id="SSF90002">
    <property type="entry name" value="Hypothetical protein YjiA, C-terminal domain"/>
    <property type="match status" value="1"/>
</dbReference>
<feature type="domain" description="CobW C-terminal" evidence="6">
    <location>
        <begin position="247"/>
        <end position="337"/>
    </location>
</feature>
<organism evidence="7 8">
    <name type="scientific">Enterococcus villorum</name>
    <dbReference type="NCBI Taxonomy" id="112904"/>
    <lineage>
        <taxon>Bacteria</taxon>
        <taxon>Bacillati</taxon>
        <taxon>Bacillota</taxon>
        <taxon>Bacilli</taxon>
        <taxon>Lactobacillales</taxon>
        <taxon>Enterococcaceae</taxon>
        <taxon>Enterococcus</taxon>
    </lineage>
</organism>
<dbReference type="GO" id="GO:0016787">
    <property type="term" value="F:hydrolase activity"/>
    <property type="evidence" value="ECO:0007669"/>
    <property type="project" value="UniProtKB-KW"/>
</dbReference>
<dbReference type="GO" id="GO:0000166">
    <property type="term" value="F:nucleotide binding"/>
    <property type="evidence" value="ECO:0007669"/>
    <property type="project" value="UniProtKB-KW"/>
</dbReference>
<comment type="caution">
    <text evidence="7">The sequence shown here is derived from an EMBL/GenBank/DDBJ whole genome shotgun (WGS) entry which is preliminary data.</text>
</comment>
<dbReference type="InterPro" id="IPR051316">
    <property type="entry name" value="Zinc-reg_GTPase_activator"/>
</dbReference>
<evidence type="ECO:0000313" key="8">
    <source>
        <dbReference type="Proteomes" id="UP000192477"/>
    </source>
</evidence>
<comment type="catalytic activity">
    <reaction evidence="5">
        <text>GTP + H2O = GDP + phosphate + H(+)</text>
        <dbReference type="Rhea" id="RHEA:19669"/>
        <dbReference type="ChEBI" id="CHEBI:15377"/>
        <dbReference type="ChEBI" id="CHEBI:15378"/>
        <dbReference type="ChEBI" id="CHEBI:37565"/>
        <dbReference type="ChEBI" id="CHEBI:43474"/>
        <dbReference type="ChEBI" id="CHEBI:58189"/>
    </reaction>
    <physiologicalReaction direction="left-to-right" evidence="5">
        <dbReference type="Rhea" id="RHEA:19670"/>
    </physiologicalReaction>
</comment>
<keyword evidence="1" id="KW-0547">Nucleotide-binding</keyword>
<evidence type="ECO:0000313" key="7">
    <source>
        <dbReference type="EMBL" id="OQO69323.1"/>
    </source>
</evidence>
<dbReference type="RefSeq" id="WP_081184337.1">
    <property type="nucleotide sequence ID" value="NZ_MJEA01000011.1"/>
</dbReference>
<reference evidence="7 8" key="1">
    <citation type="journal article" date="2017" name="BMC Microbiol.">
        <title>Comparative genomics of Enterococcus spp. isolated from bovine feces.</title>
        <authorList>
            <person name="Beukers A.G."/>
            <person name="Zaheer R."/>
            <person name="Goji N."/>
            <person name="Amoako K.K."/>
            <person name="Chaves A.V."/>
            <person name="Ward M.P."/>
            <person name="McAllister T.A."/>
        </authorList>
    </citation>
    <scope>NUCLEOTIDE SEQUENCE [LARGE SCALE GENOMIC DNA]</scope>
    <source>
        <strain evidence="7 8">F1129D 143</strain>
    </source>
</reference>
<keyword evidence="3" id="KW-0143">Chaperone</keyword>
<dbReference type="SUPFAM" id="SSF52540">
    <property type="entry name" value="P-loop containing nucleoside triphosphate hydrolases"/>
    <property type="match status" value="1"/>
</dbReference>
<keyword evidence="2" id="KW-0378">Hydrolase</keyword>
<dbReference type="InterPro" id="IPR003495">
    <property type="entry name" value="CobW/HypB/UreG_nucleotide-bd"/>
</dbReference>
<dbReference type="Pfam" id="PF02492">
    <property type="entry name" value="cobW"/>
    <property type="match status" value="1"/>
</dbReference>
<protein>
    <submittedName>
        <fullName evidence="7">Cobalamin biosynthesis protein CobW</fullName>
    </submittedName>
</protein>
<name>A0A1V8Y9M4_9ENTE</name>
<evidence type="ECO:0000256" key="3">
    <source>
        <dbReference type="ARBA" id="ARBA00023186"/>
    </source>
</evidence>
<dbReference type="EMBL" id="MJEA01000011">
    <property type="protein sequence ID" value="OQO69323.1"/>
    <property type="molecule type" value="Genomic_DNA"/>
</dbReference>
<evidence type="ECO:0000259" key="6">
    <source>
        <dbReference type="SMART" id="SM00833"/>
    </source>
</evidence>
<dbReference type="GO" id="GO:0005737">
    <property type="term" value="C:cytoplasm"/>
    <property type="evidence" value="ECO:0007669"/>
    <property type="project" value="TreeGrafter"/>
</dbReference>
<dbReference type="Gene3D" id="3.40.50.300">
    <property type="entry name" value="P-loop containing nucleotide triphosphate hydrolases"/>
    <property type="match status" value="1"/>
</dbReference>
<dbReference type="PANTHER" id="PTHR13748:SF62">
    <property type="entry name" value="COBW DOMAIN-CONTAINING PROTEIN"/>
    <property type="match status" value="1"/>
</dbReference>
<dbReference type="Gene3D" id="3.30.1220.10">
    <property type="entry name" value="CobW-like, C-terminal domain"/>
    <property type="match status" value="1"/>
</dbReference>
<evidence type="ECO:0000256" key="4">
    <source>
        <dbReference type="ARBA" id="ARBA00034320"/>
    </source>
</evidence>
<dbReference type="AlphaFoldDB" id="A0A1V8Y9M4"/>